<reference evidence="3 4" key="1">
    <citation type="submission" date="2021-02" db="EMBL/GenBank/DDBJ databases">
        <authorList>
            <person name="Ra J.-S."/>
        </authorList>
    </citation>
    <scope>NUCLEOTIDE SEQUENCE [LARGE SCALE GENOMIC DNA]</scope>
    <source>
        <strain evidence="3 4">MMS20-R1-14</strain>
    </source>
</reference>
<dbReference type="InterPro" id="IPR036396">
    <property type="entry name" value="Cyt_P450_sf"/>
</dbReference>
<evidence type="ECO:0000256" key="2">
    <source>
        <dbReference type="RuleBase" id="RU000461"/>
    </source>
</evidence>
<dbReference type="SUPFAM" id="SSF48264">
    <property type="entry name" value="Cytochrome P450"/>
    <property type="match status" value="1"/>
</dbReference>
<dbReference type="Pfam" id="PF00067">
    <property type="entry name" value="p450"/>
    <property type="match status" value="1"/>
</dbReference>
<dbReference type="PANTHER" id="PTHR46696">
    <property type="entry name" value="P450, PUTATIVE (EUROFUNG)-RELATED"/>
    <property type="match status" value="1"/>
</dbReference>
<proteinExistence type="inferred from homology"/>
<keyword evidence="2" id="KW-0560">Oxidoreductase</keyword>
<protein>
    <submittedName>
        <fullName evidence="3">Cytochrome P450</fullName>
    </submittedName>
</protein>
<dbReference type="PRINTS" id="PR00359">
    <property type="entry name" value="BP450"/>
</dbReference>
<name>A0ABS2ISR1_9ACTN</name>
<dbReference type="InterPro" id="IPR001128">
    <property type="entry name" value="Cyt_P450"/>
</dbReference>
<dbReference type="RefSeq" id="WP_204925358.1">
    <property type="nucleotide sequence ID" value="NZ_JAFEUC010000006.1"/>
</dbReference>
<evidence type="ECO:0000313" key="4">
    <source>
        <dbReference type="Proteomes" id="UP001518872"/>
    </source>
</evidence>
<comment type="similarity">
    <text evidence="1 2">Belongs to the cytochrome P450 family.</text>
</comment>
<evidence type="ECO:0000256" key="1">
    <source>
        <dbReference type="ARBA" id="ARBA00010617"/>
    </source>
</evidence>
<keyword evidence="2" id="KW-0349">Heme</keyword>
<dbReference type="InterPro" id="IPR017972">
    <property type="entry name" value="Cyt_P450_CS"/>
</dbReference>
<accession>A0ABS2ISR1</accession>
<evidence type="ECO:0000313" key="3">
    <source>
        <dbReference type="EMBL" id="MBM7077382.1"/>
    </source>
</evidence>
<keyword evidence="4" id="KW-1185">Reference proteome</keyword>
<comment type="caution">
    <text evidence="3">The sequence shown here is derived from an EMBL/GenBank/DDBJ whole genome shotgun (WGS) entry which is preliminary data.</text>
</comment>
<dbReference type="PROSITE" id="PS00086">
    <property type="entry name" value="CYTOCHROME_P450"/>
    <property type="match status" value="1"/>
</dbReference>
<dbReference type="Gene3D" id="1.10.630.10">
    <property type="entry name" value="Cytochrome P450"/>
    <property type="match status" value="1"/>
</dbReference>
<sequence>MSDSPDVLDLTGTVQDFLTSMHAAGPVRQVRLPNGVPVWMVTRHAEVREALNDPRLSNRDQHDWFDQGALSPQVRSAMNTSMLRIDPPDHTRLRRLVAKAFVPRRIEALRPRVEHLSGDLLDRLAAGADEADLIAGYASPLPVQVISELLGVPVEDRANFRRWADAFSAGLGAPVFPVREVTDFVAHLQGLVARRRVDPDDALLSALIAARDQADRLTEDELISTAFLFVVAGHETTTNLIGNGLYLLLRTPELADHIRAHPEDLPQAIEEFLRYESPVTGAALRTVTTAMNLFGTEVAAGDLVMVSLHAANRDGAAFADADRFLMNRERNPHLSFGYGIHFCMGAPLARMEAQVAIGDFLARFPQARLAVDADAIEWHPGLLTRGLAALPVRLAG</sequence>
<gene>
    <name evidence="3" type="ORF">JQX11_13670</name>
</gene>
<keyword evidence="2" id="KW-0503">Monooxygenase</keyword>
<dbReference type="PANTHER" id="PTHR46696:SF1">
    <property type="entry name" value="CYTOCHROME P450 YJIB-RELATED"/>
    <property type="match status" value="1"/>
</dbReference>
<organism evidence="3 4">
    <name type="scientific">Micromonospora humida</name>
    <dbReference type="NCBI Taxonomy" id="2809018"/>
    <lineage>
        <taxon>Bacteria</taxon>
        <taxon>Bacillati</taxon>
        <taxon>Actinomycetota</taxon>
        <taxon>Actinomycetes</taxon>
        <taxon>Micromonosporales</taxon>
        <taxon>Micromonosporaceae</taxon>
        <taxon>Micromonospora</taxon>
    </lineage>
</organism>
<dbReference type="InterPro" id="IPR002397">
    <property type="entry name" value="Cyt_P450_B"/>
</dbReference>
<keyword evidence="2" id="KW-0408">Iron</keyword>
<dbReference type="CDD" id="cd11029">
    <property type="entry name" value="CYP107-like"/>
    <property type="match status" value="1"/>
</dbReference>
<dbReference type="Proteomes" id="UP001518872">
    <property type="component" value="Unassembled WGS sequence"/>
</dbReference>
<dbReference type="PRINTS" id="PR00385">
    <property type="entry name" value="P450"/>
</dbReference>
<keyword evidence="2" id="KW-0479">Metal-binding</keyword>
<dbReference type="EMBL" id="JAFEUC010000006">
    <property type="protein sequence ID" value="MBM7077382.1"/>
    <property type="molecule type" value="Genomic_DNA"/>
</dbReference>